<keyword evidence="10" id="KW-0472">Membrane</keyword>
<dbReference type="EMBL" id="KB097417">
    <property type="protein sequence ID" value="ESN97174.1"/>
    <property type="molecule type" value="Genomic_DNA"/>
</dbReference>
<evidence type="ECO:0000256" key="3">
    <source>
        <dbReference type="ARBA" id="ARBA00023295"/>
    </source>
</evidence>
<evidence type="ECO:0000256" key="1">
    <source>
        <dbReference type="ARBA" id="ARBA00006768"/>
    </source>
</evidence>
<comment type="function">
    <text evidence="5">Catalyzes the hydrolysis of glucose from the disaccharide unit linked to hydroxylysine residues of collagen and collagen-like proteins.</text>
</comment>
<dbReference type="STRING" id="6412.T1FUU3"/>
<protein>
    <recommendedName>
        <fullName evidence="7">Protein-glucosylgalactosylhydroxylysine glucosidase</fullName>
        <ecNumber evidence="6">3.2.1.107</ecNumber>
    </recommendedName>
    <alternativeName>
        <fullName evidence="8">Acid trehalase-like protein 1</fullName>
    </alternativeName>
</protein>
<dbReference type="HOGENOM" id="CLU_006285_4_1_1"/>
<dbReference type="InterPro" id="IPR012341">
    <property type="entry name" value="6hp_glycosidase-like_sf"/>
</dbReference>
<keyword evidence="10" id="KW-0812">Transmembrane</keyword>
<evidence type="ECO:0000313" key="14">
    <source>
        <dbReference type="EnsemblMetazoa" id="HelroP193290"/>
    </source>
</evidence>
<dbReference type="GO" id="GO:0005975">
    <property type="term" value="P:carbohydrate metabolic process"/>
    <property type="evidence" value="ECO:0000318"/>
    <property type="project" value="GO_Central"/>
</dbReference>
<evidence type="ECO:0000256" key="6">
    <source>
        <dbReference type="ARBA" id="ARBA00066430"/>
    </source>
</evidence>
<feature type="signal peptide" evidence="11">
    <location>
        <begin position="1"/>
        <end position="21"/>
    </location>
</feature>
<feature type="transmembrane region" description="Helical" evidence="10">
    <location>
        <begin position="827"/>
        <end position="846"/>
    </location>
</feature>
<evidence type="ECO:0000313" key="15">
    <source>
        <dbReference type="Proteomes" id="UP000015101"/>
    </source>
</evidence>
<dbReference type="InterPro" id="IPR005195">
    <property type="entry name" value="Glyco_hydro_65_M"/>
</dbReference>
<evidence type="ECO:0000256" key="10">
    <source>
        <dbReference type="SAM" id="Phobius"/>
    </source>
</evidence>
<dbReference type="Pfam" id="PF03632">
    <property type="entry name" value="Glyco_hydro_65m"/>
    <property type="match status" value="1"/>
</dbReference>
<evidence type="ECO:0000256" key="4">
    <source>
        <dbReference type="ARBA" id="ARBA00051415"/>
    </source>
</evidence>
<dbReference type="SUPFAM" id="SSF48208">
    <property type="entry name" value="Six-hairpin glycosidases"/>
    <property type="match status" value="1"/>
</dbReference>
<accession>T1FUU3</accession>
<evidence type="ECO:0000259" key="12">
    <source>
        <dbReference type="Pfam" id="PF03632"/>
    </source>
</evidence>
<dbReference type="FunCoup" id="T1FUU3">
    <property type="interactions" value="8"/>
</dbReference>
<dbReference type="AlphaFoldDB" id="T1FUU3"/>
<evidence type="ECO:0000256" key="5">
    <source>
        <dbReference type="ARBA" id="ARBA00053339"/>
    </source>
</evidence>
<reference evidence="13 15" key="2">
    <citation type="journal article" date="2013" name="Nature">
        <title>Insights into bilaterian evolution from three spiralian genomes.</title>
        <authorList>
            <person name="Simakov O."/>
            <person name="Marletaz F."/>
            <person name="Cho S.J."/>
            <person name="Edsinger-Gonzales E."/>
            <person name="Havlak P."/>
            <person name="Hellsten U."/>
            <person name="Kuo D.H."/>
            <person name="Larsson T."/>
            <person name="Lv J."/>
            <person name="Arendt D."/>
            <person name="Savage R."/>
            <person name="Osoegawa K."/>
            <person name="de Jong P."/>
            <person name="Grimwood J."/>
            <person name="Chapman J.A."/>
            <person name="Shapiro H."/>
            <person name="Aerts A."/>
            <person name="Otillar R.P."/>
            <person name="Terry A.Y."/>
            <person name="Boore J.L."/>
            <person name="Grigoriev I.V."/>
            <person name="Lindberg D.R."/>
            <person name="Seaver E.C."/>
            <person name="Weisblat D.A."/>
            <person name="Putnam N.H."/>
            <person name="Rokhsar D.S."/>
        </authorList>
    </citation>
    <scope>NUCLEOTIDE SEQUENCE</scope>
</reference>
<keyword evidence="3" id="KW-0326">Glycosidase</keyword>
<evidence type="ECO:0000256" key="2">
    <source>
        <dbReference type="ARBA" id="ARBA00022801"/>
    </source>
</evidence>
<evidence type="ECO:0000256" key="9">
    <source>
        <dbReference type="SAM" id="MobiDB-lite"/>
    </source>
</evidence>
<dbReference type="InParanoid" id="T1FUU3"/>
<dbReference type="EC" id="3.2.1.107" evidence="6"/>
<evidence type="ECO:0000313" key="13">
    <source>
        <dbReference type="EMBL" id="ESN97174.1"/>
    </source>
</evidence>
<dbReference type="EMBL" id="AMQM01006364">
    <property type="status" value="NOT_ANNOTATED_CDS"/>
    <property type="molecule type" value="Genomic_DNA"/>
</dbReference>
<dbReference type="PANTHER" id="PTHR11051">
    <property type="entry name" value="GLYCOSYL HYDROLASE-RELATED"/>
    <property type="match status" value="1"/>
</dbReference>
<comment type="similarity">
    <text evidence="1">Belongs to the glycosyl hydrolase 65 family.</text>
</comment>
<evidence type="ECO:0000256" key="11">
    <source>
        <dbReference type="SAM" id="SignalP"/>
    </source>
</evidence>
<keyword evidence="2" id="KW-0378">Hydrolase</keyword>
<dbReference type="OMA" id="DKAWPIA"/>
<feature type="chain" id="PRO_5010981061" description="Protein-glucosylgalactosylhydroxylysine glucosidase" evidence="11">
    <location>
        <begin position="22"/>
        <end position="847"/>
    </location>
</feature>
<dbReference type="GO" id="GO:0047402">
    <property type="term" value="F:protein-glucosylgalactosylhydroxylysine glucosidase activity"/>
    <property type="evidence" value="ECO:0007669"/>
    <property type="project" value="UniProtKB-EC"/>
</dbReference>
<dbReference type="PANTHER" id="PTHR11051:SF8">
    <property type="entry name" value="PROTEIN-GLUCOSYLGALACTOSYLHYDROXYLYSINE GLUCOSIDASE"/>
    <property type="match status" value="1"/>
</dbReference>
<feature type="region of interest" description="Disordered" evidence="9">
    <location>
        <begin position="38"/>
        <end position="62"/>
    </location>
</feature>
<proteinExistence type="inferred from homology"/>
<gene>
    <name evidence="14" type="primary">20212589</name>
    <name evidence="13" type="ORF">HELRODRAFT_193290</name>
</gene>
<keyword evidence="15" id="KW-1185">Reference proteome</keyword>
<dbReference type="Gene3D" id="2.60.420.10">
    <property type="entry name" value="Maltose phosphorylase, domain 3"/>
    <property type="match status" value="1"/>
</dbReference>
<dbReference type="Gene3D" id="1.50.10.10">
    <property type="match status" value="1"/>
</dbReference>
<dbReference type="Proteomes" id="UP000015101">
    <property type="component" value="Unassembled WGS sequence"/>
</dbReference>
<feature type="domain" description="Glycoside hydrolase family 65 central catalytic" evidence="12">
    <location>
        <begin position="369"/>
        <end position="585"/>
    </location>
</feature>
<name>T1FUU3_HELRO</name>
<dbReference type="eggNOG" id="KOG4125">
    <property type="taxonomic scope" value="Eukaryota"/>
</dbReference>
<dbReference type="GO" id="GO:0004553">
    <property type="term" value="F:hydrolase activity, hydrolyzing O-glycosyl compounds"/>
    <property type="evidence" value="ECO:0000318"/>
    <property type="project" value="GO_Central"/>
</dbReference>
<dbReference type="EnsemblMetazoa" id="HelroT193290">
    <property type="protein sequence ID" value="HelroP193290"/>
    <property type="gene ID" value="HelroG193290"/>
</dbReference>
<feature type="compositionally biased region" description="Low complexity" evidence="9">
    <location>
        <begin position="38"/>
        <end position="47"/>
    </location>
</feature>
<dbReference type="FunFam" id="2.60.420.10:FF:000003">
    <property type="entry name" value="Protein-glucosylgalactosylhydroxylysine glucosidase"/>
    <property type="match status" value="1"/>
</dbReference>
<dbReference type="FunFam" id="1.50.10.10:FF:000023">
    <property type="entry name" value="Protein-glucosylgalactosylhydroxylysine glucosidase"/>
    <property type="match status" value="1"/>
</dbReference>
<reference evidence="15" key="1">
    <citation type="submission" date="2012-12" db="EMBL/GenBank/DDBJ databases">
        <authorList>
            <person name="Hellsten U."/>
            <person name="Grimwood J."/>
            <person name="Chapman J.A."/>
            <person name="Shapiro H."/>
            <person name="Aerts A."/>
            <person name="Otillar R.P."/>
            <person name="Terry A.Y."/>
            <person name="Boore J.L."/>
            <person name="Simakov O."/>
            <person name="Marletaz F."/>
            <person name="Cho S.-J."/>
            <person name="Edsinger-Gonzales E."/>
            <person name="Havlak P."/>
            <person name="Kuo D.-H."/>
            <person name="Larsson T."/>
            <person name="Lv J."/>
            <person name="Arendt D."/>
            <person name="Savage R."/>
            <person name="Osoegawa K."/>
            <person name="de Jong P."/>
            <person name="Lindberg D.R."/>
            <person name="Seaver E.C."/>
            <person name="Weisblat D.A."/>
            <person name="Putnam N.H."/>
            <person name="Grigoriev I.V."/>
            <person name="Rokhsar D.S."/>
        </authorList>
    </citation>
    <scope>NUCLEOTIDE SEQUENCE</scope>
</reference>
<evidence type="ECO:0000256" key="8">
    <source>
        <dbReference type="ARBA" id="ARBA00079982"/>
    </source>
</evidence>
<sequence length="847" mass="97420">MKFLTIYIVCTSVLAVSVVQSFKMPSFDEITDLFSSLYSSDKSSGSKSSKKSSKHKRLKRQSAEIGDESLEPFEVRSSALPLMADKATINKRYMPTLGNGYIGTTVYSDKMYLNGLFNGAGSQSHRAAIPALLMSRINLSNPEIERRGTRKYVYNALQGYFMETIKSEYAYIEHKIYLHQKYIRLYVVEINYKLQPVNFGGGFLTLSYPPLVSEDIDFKKPVPYIGNWLLSGTTKTAEKGASPRTVFVFYQQPLPMISISGSQKSANYTFIMSVDTNEANARAEFDKAQLDLLNGDDANYNFFMSHVNEWQKTWDGGRIELSGSNTNQLIKAVWFAQAYILNSLPAENPYLPPPYSDLFYGCGRTSIGKGELGKDYQGHVMWDNEFYILPAILPFHPYMAKQMLRYRSAMGKAASERAASKGFRGYHYPWESAYTGNDVTSDPCPGNDTDCNWRKFYTTSGVALAIRYYISMTRDRDFMINPIYSGCDMSREVTWFLASQLVFNEGLKRYELLDATGPDDYHPRVKNNAFLLCSFSLAIHFARYLSCMCQRNEREEVPDEFVRKAFYLNLPYDKIKRLHYQYEGFDPDRDKPLKMADAILLNHPLNWNYSTDIMRNDLNYYELLTEQKTSSMTLSWFVIGWKWTGEVQKMATAFLKSYQDYIIQPFKIWTENTERSEADQAVGSTNFLPGMGAFLQSLIYGFAGVRIKPDRLEFCRPMPPPNHKKMVLRNFHYLNNNLTFTIENNKVTLEVLAVDNRFPLLLRVNRTDAPEVPLTANSKPIVIEQALDGFFIYSFQETCELPRDYIYMPFGYIPWADEYNINGVPSLHTFSFIFLAFVTNFYLTFFL</sequence>
<keyword evidence="11" id="KW-0732">Signal</keyword>
<reference evidence="14" key="3">
    <citation type="submission" date="2015-06" db="UniProtKB">
        <authorList>
            <consortium name="EnsemblMetazoa"/>
        </authorList>
    </citation>
    <scope>IDENTIFICATION</scope>
</reference>
<dbReference type="KEGG" id="hro:HELRODRAFT_193290"/>
<comment type="catalytic activity">
    <reaction evidence="4">
        <text>(5R)-5-O-[alpha-D-glucosyl-(1-&gt;2)-beta-D-galactosyl]-5-hydroxy-L-lysyl-[collagen] + H2O = (5R)-5-O-(beta-D-galactosyl)-5-hydroxy-L-lysyl-[collagen] + D-glucose</text>
        <dbReference type="Rhea" id="RHEA:11068"/>
        <dbReference type="Rhea" id="RHEA-COMP:12753"/>
        <dbReference type="Rhea" id="RHEA-COMP:12754"/>
        <dbReference type="ChEBI" id="CHEBI:4167"/>
        <dbReference type="ChEBI" id="CHEBI:15377"/>
        <dbReference type="ChEBI" id="CHEBI:133443"/>
        <dbReference type="ChEBI" id="CHEBI:133452"/>
        <dbReference type="EC" id="3.2.1.107"/>
    </reaction>
</comment>
<feature type="compositionally biased region" description="Basic residues" evidence="9">
    <location>
        <begin position="48"/>
        <end position="60"/>
    </location>
</feature>
<evidence type="ECO:0000256" key="7">
    <source>
        <dbReference type="ARBA" id="ARBA00071505"/>
    </source>
</evidence>
<dbReference type="OrthoDB" id="200349at2759"/>
<dbReference type="GeneID" id="20212589"/>
<keyword evidence="10" id="KW-1133">Transmembrane helix</keyword>
<dbReference type="RefSeq" id="XP_009024670.1">
    <property type="nucleotide sequence ID" value="XM_009026422.1"/>
</dbReference>
<dbReference type="InterPro" id="IPR008928">
    <property type="entry name" value="6-hairpin_glycosidase_sf"/>
</dbReference>
<organism evidence="14 15">
    <name type="scientific">Helobdella robusta</name>
    <name type="common">Californian leech</name>
    <dbReference type="NCBI Taxonomy" id="6412"/>
    <lineage>
        <taxon>Eukaryota</taxon>
        <taxon>Metazoa</taxon>
        <taxon>Spiralia</taxon>
        <taxon>Lophotrochozoa</taxon>
        <taxon>Annelida</taxon>
        <taxon>Clitellata</taxon>
        <taxon>Hirudinea</taxon>
        <taxon>Rhynchobdellida</taxon>
        <taxon>Glossiphoniidae</taxon>
        <taxon>Helobdella</taxon>
    </lineage>
</organism>
<dbReference type="CTD" id="20212589"/>